<proteinExistence type="predicted"/>
<keyword evidence="2" id="KW-0732">Signal</keyword>
<evidence type="ECO:0000313" key="4">
    <source>
        <dbReference type="EMBL" id="KHD77408.1"/>
    </source>
</evidence>
<name>A0A0A6UQU7_ACTUT</name>
<evidence type="ECO:0000256" key="1">
    <source>
        <dbReference type="SAM" id="Phobius"/>
    </source>
</evidence>
<keyword evidence="5" id="KW-1185">Reference proteome</keyword>
<dbReference type="Gene3D" id="3.40.50.410">
    <property type="entry name" value="von Willebrand factor, type A domain"/>
    <property type="match status" value="1"/>
</dbReference>
<feature type="signal peptide" evidence="2">
    <location>
        <begin position="1"/>
        <end position="26"/>
    </location>
</feature>
<dbReference type="InterPro" id="IPR002035">
    <property type="entry name" value="VWF_A"/>
</dbReference>
<accession>A0A0A6UQU7</accession>
<sequence length="495" mass="51528">MRSRALRRTAAGILIVGLGVPSPVVAEPAVSRDQVFAALGVDRVPADYVVLVDTSASMVAGNRYGQVRRVLLPFLEGLSDSDQVALYTFDSRPALRYQGGAANPAVIAGTLPDGPTPGGRTDIGAAVDAGLDVLERDGAAGVATIVMITDGDHDAPGGSAYAAPGSRAWTALGQRAAALTGTVHAYALPIGARDGAELLGSVVPATTVLDAKSVRDLAGYLDRAKAQTRLGKAAAALQGDRGRGVTVRWDVPPDMDLTVGSRTVRATLTSGTTKLPLTVTGLAARATGGLTARTGATAVTLPPGRSVTVDVVLSWEPAADLLPVRRTRREAVGLTLAGQVASPWAAPLRPAVDLATPPLPDTAARTTATARTGLPWVLPAALAAAALLLLIMWLTVYRRRNPFMTGAISVRTPDSGAELARFPLQRRRPVPLRSPAVPGSGLVRGHRRSRARGAVEVTYSPDGSEVRRTRTVLRPREPLLVGGLTFLHETPEEGR</sequence>
<comment type="caution">
    <text evidence="4">The sequence shown here is derived from an EMBL/GenBank/DDBJ whole genome shotgun (WGS) entry which is preliminary data.</text>
</comment>
<evidence type="ECO:0000313" key="5">
    <source>
        <dbReference type="Proteomes" id="UP000054537"/>
    </source>
</evidence>
<dbReference type="Pfam" id="PF13519">
    <property type="entry name" value="VWA_2"/>
    <property type="match status" value="1"/>
</dbReference>
<reference evidence="4 5" key="1">
    <citation type="submission" date="2014-10" db="EMBL/GenBank/DDBJ databases">
        <title>Draft genome sequence of Actinoplanes utahensis NRRL 12052.</title>
        <authorList>
            <person name="Velasco-Bucheli B."/>
            <person name="del Cerro C."/>
            <person name="Hormigo D."/>
            <person name="Garcia J.L."/>
            <person name="Acebal C."/>
            <person name="Arroyo M."/>
            <person name="de la Mata I."/>
        </authorList>
    </citation>
    <scope>NUCLEOTIDE SEQUENCE [LARGE SCALE GENOMIC DNA]</scope>
    <source>
        <strain evidence="4 5">NRRL 12052</strain>
    </source>
</reference>
<protein>
    <recommendedName>
        <fullName evidence="3">VWFA domain-containing protein</fullName>
    </recommendedName>
</protein>
<feature type="domain" description="VWFA" evidence="3">
    <location>
        <begin position="47"/>
        <end position="230"/>
    </location>
</feature>
<feature type="chain" id="PRO_5002034050" description="VWFA domain-containing protein" evidence="2">
    <location>
        <begin position="27"/>
        <end position="495"/>
    </location>
</feature>
<organism evidence="4 5">
    <name type="scientific">Actinoplanes utahensis</name>
    <dbReference type="NCBI Taxonomy" id="1869"/>
    <lineage>
        <taxon>Bacteria</taxon>
        <taxon>Bacillati</taxon>
        <taxon>Actinomycetota</taxon>
        <taxon>Actinomycetes</taxon>
        <taxon>Micromonosporales</taxon>
        <taxon>Micromonosporaceae</taxon>
        <taxon>Actinoplanes</taxon>
    </lineage>
</organism>
<dbReference type="STRING" id="1869.MB27_11780"/>
<dbReference type="EMBL" id="JRTT01000011">
    <property type="protein sequence ID" value="KHD77408.1"/>
    <property type="molecule type" value="Genomic_DNA"/>
</dbReference>
<dbReference type="SMART" id="SM00327">
    <property type="entry name" value="VWA"/>
    <property type="match status" value="1"/>
</dbReference>
<dbReference type="SUPFAM" id="SSF53300">
    <property type="entry name" value="vWA-like"/>
    <property type="match status" value="1"/>
</dbReference>
<evidence type="ECO:0000256" key="2">
    <source>
        <dbReference type="SAM" id="SignalP"/>
    </source>
</evidence>
<dbReference type="InterPro" id="IPR036465">
    <property type="entry name" value="vWFA_dom_sf"/>
</dbReference>
<keyword evidence="1" id="KW-1133">Transmembrane helix</keyword>
<dbReference type="Proteomes" id="UP000054537">
    <property type="component" value="Unassembled WGS sequence"/>
</dbReference>
<feature type="transmembrane region" description="Helical" evidence="1">
    <location>
        <begin position="376"/>
        <end position="396"/>
    </location>
</feature>
<dbReference type="eggNOG" id="COG2304">
    <property type="taxonomic scope" value="Bacteria"/>
</dbReference>
<dbReference type="PROSITE" id="PS50234">
    <property type="entry name" value="VWFA"/>
    <property type="match status" value="1"/>
</dbReference>
<dbReference type="OrthoDB" id="3336142at2"/>
<dbReference type="AlphaFoldDB" id="A0A0A6UQU7"/>
<keyword evidence="1" id="KW-0812">Transmembrane</keyword>
<gene>
    <name evidence="4" type="ORF">MB27_11780</name>
</gene>
<dbReference type="CDD" id="cd00198">
    <property type="entry name" value="vWFA"/>
    <property type="match status" value="1"/>
</dbReference>
<evidence type="ECO:0000259" key="3">
    <source>
        <dbReference type="PROSITE" id="PS50234"/>
    </source>
</evidence>
<keyword evidence="1" id="KW-0472">Membrane</keyword>
<dbReference type="RefSeq" id="WP_043524319.1">
    <property type="nucleotide sequence ID" value="NZ_BAABKU010000020.1"/>
</dbReference>